<evidence type="ECO:0000313" key="3">
    <source>
        <dbReference type="EMBL" id="CAH0558952.1"/>
    </source>
</evidence>
<evidence type="ECO:0000256" key="1">
    <source>
        <dbReference type="SAM" id="MobiDB-lite"/>
    </source>
</evidence>
<dbReference type="EMBL" id="OV121137">
    <property type="protein sequence ID" value="CAH0558952.1"/>
    <property type="molecule type" value="Genomic_DNA"/>
</dbReference>
<accession>A0A9P0B6X6</accession>
<dbReference type="AlphaFoldDB" id="A0A9P0B6X6"/>
<evidence type="ECO:0000313" key="4">
    <source>
        <dbReference type="Proteomes" id="UP001154078"/>
    </source>
</evidence>
<dbReference type="InterPro" id="IPR032071">
    <property type="entry name" value="DUF4806"/>
</dbReference>
<feature type="domain" description="DUF4806" evidence="2">
    <location>
        <begin position="199"/>
        <end position="272"/>
    </location>
</feature>
<organism evidence="3 4">
    <name type="scientific">Brassicogethes aeneus</name>
    <name type="common">Rape pollen beetle</name>
    <name type="synonym">Meligethes aeneus</name>
    <dbReference type="NCBI Taxonomy" id="1431903"/>
    <lineage>
        <taxon>Eukaryota</taxon>
        <taxon>Metazoa</taxon>
        <taxon>Ecdysozoa</taxon>
        <taxon>Arthropoda</taxon>
        <taxon>Hexapoda</taxon>
        <taxon>Insecta</taxon>
        <taxon>Pterygota</taxon>
        <taxon>Neoptera</taxon>
        <taxon>Endopterygota</taxon>
        <taxon>Coleoptera</taxon>
        <taxon>Polyphaga</taxon>
        <taxon>Cucujiformia</taxon>
        <taxon>Nitidulidae</taxon>
        <taxon>Meligethinae</taxon>
        <taxon>Brassicogethes</taxon>
    </lineage>
</organism>
<protein>
    <recommendedName>
        <fullName evidence="2">DUF4806 domain-containing protein</fullName>
    </recommendedName>
</protein>
<proteinExistence type="predicted"/>
<reference evidence="3" key="1">
    <citation type="submission" date="2021-12" db="EMBL/GenBank/DDBJ databases">
        <authorList>
            <person name="King R."/>
        </authorList>
    </citation>
    <scope>NUCLEOTIDE SEQUENCE</scope>
</reference>
<feature type="region of interest" description="Disordered" evidence="1">
    <location>
        <begin position="80"/>
        <end position="112"/>
    </location>
</feature>
<feature type="compositionally biased region" description="Polar residues" evidence="1">
    <location>
        <begin position="81"/>
        <end position="93"/>
    </location>
</feature>
<evidence type="ECO:0000259" key="2">
    <source>
        <dbReference type="Pfam" id="PF16064"/>
    </source>
</evidence>
<sequence>MGVFIGIEFNDHSMAIVHKSWLTPRKKHTYWPPYKKQKQFLQALRKGEEPGEKWDLHEVVRRFFHEDDYSKACQKLKLAEEQSNIQSDDGTTNNKRKRYPPKRLSSSDEEDILSYERGELGPSVSRRISVEENPEPNTSTSVISVDRAGSIGNKVIQDSILKILGQIKEQNNEILSLVRENRSNSNTLPPGALPANFSVKLPINCQEDLEQLENFLTTDSELHALTLYLSGFGGRDLANTTNRILKHIFRNYLATFYSFFGKRANKQPFRALRLKIAVIDAVKTKLTETTQKDVGDCMKLWLKHSPQRLKNEKKSTLLDTDSAISDDEPNYAIINTLKKDSSVDEIIDISSNSVDLKNNSKNVPLTMKLKQWVVNRNIPYGAATELLHILSKYHSELPLDCRTLLKTSTPLHIKYFENGGEFCYLGILHNLKRIVSQNKGSTVENKLKISFNVDGLPLFKSSTIQLSPILGLVKNFNNSPFAIALFCGSHKPAPLSQFFETFIEELQMLLECGFNIDEHKYSVEIDSFIFDARARAYIKCVKSHSGYSSCDKCTISGEYLNRSVVFRGTAPKRTDL</sequence>
<dbReference type="OrthoDB" id="10069532at2759"/>
<name>A0A9P0B6X6_BRAAE</name>
<dbReference type="PANTHER" id="PTHR33053">
    <property type="entry name" value="PROTEIN, PUTATIVE-RELATED"/>
    <property type="match status" value="1"/>
</dbReference>
<gene>
    <name evidence="3" type="ORF">MELIAE_LOCUS9156</name>
</gene>
<dbReference type="Pfam" id="PF16064">
    <property type="entry name" value="DUF4806"/>
    <property type="match status" value="1"/>
</dbReference>
<keyword evidence="4" id="KW-1185">Reference proteome</keyword>
<dbReference type="Proteomes" id="UP001154078">
    <property type="component" value="Chromosome 6"/>
</dbReference>